<dbReference type="PANTHER" id="PTHR43394">
    <property type="entry name" value="ATP-DEPENDENT PERMEASE MDL1, MITOCHONDRIAL"/>
    <property type="match status" value="1"/>
</dbReference>
<evidence type="ECO:0000313" key="10">
    <source>
        <dbReference type="EMBL" id="ABQ13608.1"/>
    </source>
</evidence>
<keyword evidence="6 7" id="KW-0472">Membrane</keyword>
<gene>
    <name evidence="10" type="primary">cydC</name>
    <name evidence="10" type="ordered locus">DNO_0101</name>
</gene>
<dbReference type="Proteomes" id="UP000000248">
    <property type="component" value="Chromosome"/>
</dbReference>
<dbReference type="InterPro" id="IPR003593">
    <property type="entry name" value="AAA+_ATPase"/>
</dbReference>
<feature type="transmembrane region" description="Helical" evidence="7">
    <location>
        <begin position="20"/>
        <end position="42"/>
    </location>
</feature>
<dbReference type="GO" id="GO:0015421">
    <property type="term" value="F:ABC-type oligopeptide transporter activity"/>
    <property type="evidence" value="ECO:0007669"/>
    <property type="project" value="TreeGrafter"/>
</dbReference>
<feature type="transmembrane region" description="Helical" evidence="7">
    <location>
        <begin position="48"/>
        <end position="69"/>
    </location>
</feature>
<evidence type="ECO:0000256" key="2">
    <source>
        <dbReference type="ARBA" id="ARBA00022692"/>
    </source>
</evidence>
<dbReference type="InterPro" id="IPR011527">
    <property type="entry name" value="ABC1_TM_dom"/>
</dbReference>
<dbReference type="RefSeq" id="WP_011927852.1">
    <property type="nucleotide sequence ID" value="NC_009446.1"/>
</dbReference>
<dbReference type="PROSITE" id="PS00211">
    <property type="entry name" value="ABC_TRANSPORTER_1"/>
    <property type="match status" value="1"/>
</dbReference>
<dbReference type="Gene3D" id="3.40.50.300">
    <property type="entry name" value="P-loop containing nucleotide triphosphate hydrolases"/>
    <property type="match status" value="1"/>
</dbReference>
<comment type="subcellular location">
    <subcellularLocation>
        <location evidence="1">Cell membrane</location>
        <topology evidence="1">Multi-pass membrane protein</topology>
    </subcellularLocation>
</comment>
<dbReference type="GO" id="GO:0005886">
    <property type="term" value="C:plasma membrane"/>
    <property type="evidence" value="ECO:0007669"/>
    <property type="project" value="UniProtKB-SubCell"/>
</dbReference>
<proteinExistence type="predicted"/>
<dbReference type="NCBIfam" id="TIGR02868">
    <property type="entry name" value="CydC"/>
    <property type="match status" value="1"/>
</dbReference>
<evidence type="ECO:0000256" key="3">
    <source>
        <dbReference type="ARBA" id="ARBA00022741"/>
    </source>
</evidence>
<dbReference type="AlphaFoldDB" id="A5EWR0"/>
<protein>
    <submittedName>
        <fullName evidence="10">ABC-type transporter involved in cytochrome bd biosynthesis</fullName>
    </submittedName>
</protein>
<name>A5EWR0_DICNV</name>
<dbReference type="GO" id="GO:0016887">
    <property type="term" value="F:ATP hydrolysis activity"/>
    <property type="evidence" value="ECO:0007669"/>
    <property type="project" value="InterPro"/>
</dbReference>
<dbReference type="SUPFAM" id="SSF90123">
    <property type="entry name" value="ABC transporter transmembrane region"/>
    <property type="match status" value="1"/>
</dbReference>
<dbReference type="InterPro" id="IPR003439">
    <property type="entry name" value="ABC_transporter-like_ATP-bd"/>
</dbReference>
<dbReference type="InterPro" id="IPR014223">
    <property type="entry name" value="ABC_CydC/D"/>
</dbReference>
<evidence type="ECO:0000256" key="4">
    <source>
        <dbReference type="ARBA" id="ARBA00022840"/>
    </source>
</evidence>
<evidence type="ECO:0000313" key="11">
    <source>
        <dbReference type="Proteomes" id="UP000000248"/>
    </source>
</evidence>
<sequence>MKRPLHLRELWQPRAKQWWLAAFLGAITLGAAIALLAVSGWFISAAALAGLVSLNHAFTFNYFPPAALIRTLAMMRTAGRYGERLASHNAVLHLLRDLRCRFFAQLAASAQPLFFAQTMHRLTNDIDLLDHFPLRFVQPWLWALLLQSIFLCWLFWTAPMLAIVAAVPLIFAGILLPACAARRGTTLAQNDADKSEQRRVLLINPLRILTALLLWDRWENCRRDFLRADDDYSQLKREQQWRASFYLWLQQCVLAALVCALLWQAVPLLQAQILSVPLFLAMILCVFGLNEAMAPLAQQFMALGFARAASCRLNALPVDITPEAVHLPDENVEKIIVTDLAARQKGALSGFEGVNFTLSRGESLIITGRSGCGKSTLLDVLAGELAPARGKILCDGAVYSPKMAHYLAQRIDIFDLSLADNLRLGDHAISDDALFSALEKVDLARWAQDLPQGLKTPLGEYGTAISGGQARRIALARLLLRPKPLLLLDEPFAGLDADTRNRIWQSLCAQQQNGWLIVVSHHLPDNKASLYLDLSHSQDKSDD</sequence>
<dbReference type="eggNOG" id="COG4987">
    <property type="taxonomic scope" value="Bacteria"/>
</dbReference>
<keyword evidence="3" id="KW-0547">Nucleotide-binding</keyword>
<keyword evidence="11" id="KW-1185">Reference proteome</keyword>
<evidence type="ECO:0000256" key="5">
    <source>
        <dbReference type="ARBA" id="ARBA00022989"/>
    </source>
</evidence>
<dbReference type="EMBL" id="CP000513">
    <property type="protein sequence ID" value="ABQ13608.1"/>
    <property type="molecule type" value="Genomic_DNA"/>
</dbReference>
<dbReference type="InterPro" id="IPR039421">
    <property type="entry name" value="Type_1_exporter"/>
</dbReference>
<dbReference type="KEGG" id="dno:DNO_0101"/>
<dbReference type="InterPro" id="IPR027417">
    <property type="entry name" value="P-loop_NTPase"/>
</dbReference>
<feature type="transmembrane region" description="Helical" evidence="7">
    <location>
        <begin position="245"/>
        <end position="263"/>
    </location>
</feature>
<evidence type="ECO:0000259" key="9">
    <source>
        <dbReference type="PROSITE" id="PS50929"/>
    </source>
</evidence>
<dbReference type="PROSITE" id="PS50929">
    <property type="entry name" value="ABC_TM1F"/>
    <property type="match status" value="1"/>
</dbReference>
<dbReference type="SMART" id="SM00382">
    <property type="entry name" value="AAA"/>
    <property type="match status" value="1"/>
</dbReference>
<evidence type="ECO:0000256" key="1">
    <source>
        <dbReference type="ARBA" id="ARBA00004651"/>
    </source>
</evidence>
<keyword evidence="5 7" id="KW-1133">Transmembrane helix</keyword>
<dbReference type="PROSITE" id="PS50893">
    <property type="entry name" value="ABC_TRANSPORTER_2"/>
    <property type="match status" value="1"/>
</dbReference>
<dbReference type="GO" id="GO:0034775">
    <property type="term" value="P:glutathione transmembrane transport"/>
    <property type="evidence" value="ECO:0007669"/>
    <property type="project" value="InterPro"/>
</dbReference>
<dbReference type="Gene3D" id="1.20.1560.10">
    <property type="entry name" value="ABC transporter type 1, transmembrane domain"/>
    <property type="match status" value="1"/>
</dbReference>
<dbReference type="PANTHER" id="PTHR43394:SF1">
    <property type="entry name" value="ATP-BINDING CASSETTE SUB-FAMILY B MEMBER 10, MITOCHONDRIAL"/>
    <property type="match status" value="1"/>
</dbReference>
<feature type="transmembrane region" description="Helical" evidence="7">
    <location>
        <begin position="139"/>
        <end position="156"/>
    </location>
</feature>
<accession>A5EWR0</accession>
<evidence type="ECO:0000259" key="8">
    <source>
        <dbReference type="PROSITE" id="PS50893"/>
    </source>
</evidence>
<dbReference type="Pfam" id="PF00005">
    <property type="entry name" value="ABC_tran"/>
    <property type="match status" value="1"/>
</dbReference>
<evidence type="ECO:0000256" key="6">
    <source>
        <dbReference type="ARBA" id="ARBA00023136"/>
    </source>
</evidence>
<keyword evidence="4" id="KW-0067">ATP-binding</keyword>
<dbReference type="HOGENOM" id="CLU_000604_84_9_6"/>
<feature type="transmembrane region" description="Helical" evidence="7">
    <location>
        <begin position="269"/>
        <end position="289"/>
    </location>
</feature>
<dbReference type="GO" id="GO:0005524">
    <property type="term" value="F:ATP binding"/>
    <property type="evidence" value="ECO:0007669"/>
    <property type="project" value="UniProtKB-KW"/>
</dbReference>
<dbReference type="GO" id="GO:0045454">
    <property type="term" value="P:cell redox homeostasis"/>
    <property type="evidence" value="ECO:0007669"/>
    <property type="project" value="InterPro"/>
</dbReference>
<keyword evidence="2 7" id="KW-0812">Transmembrane</keyword>
<reference evidence="10 11" key="1">
    <citation type="journal article" date="2007" name="Nat. Biotechnol.">
        <title>Genome sequence and identification of candidate vaccine antigens from the animal pathogen Dichelobacter nodosus.</title>
        <authorList>
            <person name="Myers G.S."/>
            <person name="Parker D."/>
            <person name="Al-Hasani K."/>
            <person name="Kennan R.M."/>
            <person name="Seemann T."/>
            <person name="Ren Q."/>
            <person name="Badger J.H."/>
            <person name="Selengut J.D."/>
            <person name="Deboy R.T."/>
            <person name="Tettelin H."/>
            <person name="Boyce J.D."/>
            <person name="McCarl V.P."/>
            <person name="Han X."/>
            <person name="Nelson W.C."/>
            <person name="Madupu R."/>
            <person name="Mohamoud Y."/>
            <person name="Holley T."/>
            <person name="Fedorova N."/>
            <person name="Khouri H."/>
            <person name="Bottomley S.P."/>
            <person name="Whittington R.J."/>
            <person name="Adler B."/>
            <person name="Songer J.G."/>
            <person name="Rood J.I."/>
            <person name="Paulsen I.T."/>
        </authorList>
    </citation>
    <scope>NUCLEOTIDE SEQUENCE [LARGE SCALE GENOMIC DNA]</scope>
    <source>
        <strain evidence="10 11">VCS1703A</strain>
    </source>
</reference>
<feature type="domain" description="ABC transporter" evidence="8">
    <location>
        <begin position="335"/>
        <end position="536"/>
    </location>
</feature>
<dbReference type="STRING" id="246195.DNO_0101"/>
<organism evidence="10 11">
    <name type="scientific">Dichelobacter nodosus (strain VCS1703A)</name>
    <dbReference type="NCBI Taxonomy" id="246195"/>
    <lineage>
        <taxon>Bacteria</taxon>
        <taxon>Pseudomonadati</taxon>
        <taxon>Pseudomonadota</taxon>
        <taxon>Gammaproteobacteria</taxon>
        <taxon>Cardiobacteriales</taxon>
        <taxon>Cardiobacteriaceae</taxon>
        <taxon>Dichelobacter</taxon>
    </lineage>
</organism>
<dbReference type="SUPFAM" id="SSF52540">
    <property type="entry name" value="P-loop containing nucleoside triphosphate hydrolases"/>
    <property type="match status" value="1"/>
</dbReference>
<evidence type="ECO:0000256" key="7">
    <source>
        <dbReference type="SAM" id="Phobius"/>
    </source>
</evidence>
<dbReference type="InterPro" id="IPR017871">
    <property type="entry name" value="ABC_transporter-like_CS"/>
</dbReference>
<dbReference type="InterPro" id="IPR036640">
    <property type="entry name" value="ABC1_TM_sf"/>
</dbReference>
<feature type="domain" description="ABC transmembrane type-1" evidence="9">
    <location>
        <begin position="19"/>
        <end position="303"/>
    </location>
</feature>
<feature type="transmembrane region" description="Helical" evidence="7">
    <location>
        <begin position="162"/>
        <end position="181"/>
    </location>
</feature>
<dbReference type="OrthoDB" id="6336411at2"/>